<dbReference type="AlphaFoldDB" id="A0A0J8GP34"/>
<keyword evidence="1" id="KW-0732">Signal</keyword>
<reference evidence="2 3" key="1">
    <citation type="submission" date="2015-04" db="EMBL/GenBank/DDBJ databases">
        <title>Draft Genome Sequence of the Novel Agar-Digesting Marine Bacterium Q1.</title>
        <authorList>
            <person name="Li Y."/>
            <person name="Li D."/>
            <person name="Chen G."/>
            <person name="Du Z."/>
        </authorList>
    </citation>
    <scope>NUCLEOTIDE SEQUENCE [LARGE SCALE GENOMIC DNA]</scope>
    <source>
        <strain evidence="2 3">Q1</strain>
    </source>
</reference>
<sequence length="168" mass="19241">MKLLRIIFTSFVLFTSNPVHSFVIELNEIQINSLMSVYFPLAFNYEQAEIQLTNANVTVKGENKRLQVTAHFKIQQSADFMIGTVTVDGQVAYDKALHKLQIIEPKLINADITESSFKRNDINDWLQKAFHHSLPIIVLLDFKQLNFRGLALQPVRVEVLTKSVLIEI</sequence>
<dbReference type="STRING" id="1513271.XM47_13760"/>
<evidence type="ECO:0008006" key="4">
    <source>
        <dbReference type="Google" id="ProtNLM"/>
    </source>
</evidence>
<proteinExistence type="predicted"/>
<dbReference type="Gene3D" id="3.15.10.40">
    <property type="entry name" value="Uncharacterised protein PF07273, DUF1439"/>
    <property type="match status" value="1"/>
</dbReference>
<dbReference type="Proteomes" id="UP000037600">
    <property type="component" value="Unassembled WGS sequence"/>
</dbReference>
<name>A0A0J8GP34_9ALTE</name>
<evidence type="ECO:0000256" key="1">
    <source>
        <dbReference type="SAM" id="SignalP"/>
    </source>
</evidence>
<comment type="caution">
    <text evidence="2">The sequence shown here is derived from an EMBL/GenBank/DDBJ whole genome shotgun (WGS) entry which is preliminary data.</text>
</comment>
<gene>
    <name evidence="2" type="ORF">XM47_13760</name>
</gene>
<keyword evidence="3" id="KW-1185">Reference proteome</keyword>
<dbReference type="OrthoDB" id="6385169at2"/>
<protein>
    <recommendedName>
        <fullName evidence="4">DUF1439 domain-containing protein</fullName>
    </recommendedName>
</protein>
<evidence type="ECO:0000313" key="2">
    <source>
        <dbReference type="EMBL" id="KMT64522.1"/>
    </source>
</evidence>
<evidence type="ECO:0000313" key="3">
    <source>
        <dbReference type="Proteomes" id="UP000037600"/>
    </source>
</evidence>
<organism evidence="2 3">
    <name type="scientific">Catenovulum maritimum</name>
    <dbReference type="NCBI Taxonomy" id="1513271"/>
    <lineage>
        <taxon>Bacteria</taxon>
        <taxon>Pseudomonadati</taxon>
        <taxon>Pseudomonadota</taxon>
        <taxon>Gammaproteobacteria</taxon>
        <taxon>Alteromonadales</taxon>
        <taxon>Alteromonadaceae</taxon>
        <taxon>Catenovulum</taxon>
    </lineage>
</organism>
<feature type="signal peptide" evidence="1">
    <location>
        <begin position="1"/>
        <end position="21"/>
    </location>
</feature>
<feature type="chain" id="PRO_5005298611" description="DUF1439 domain-containing protein" evidence="1">
    <location>
        <begin position="22"/>
        <end position="168"/>
    </location>
</feature>
<dbReference type="EMBL" id="LAZL01000023">
    <property type="protein sequence ID" value="KMT64522.1"/>
    <property type="molecule type" value="Genomic_DNA"/>
</dbReference>
<accession>A0A0J8GP34</accession>
<dbReference type="RefSeq" id="WP_048693633.1">
    <property type="nucleotide sequence ID" value="NZ_KQ130496.1"/>
</dbReference>